<accession>A0A3P5WT87</accession>
<proteinExistence type="predicted"/>
<name>A0A3P5WT87_9MICC</name>
<evidence type="ECO:0000313" key="2">
    <source>
        <dbReference type="Proteomes" id="UP000280861"/>
    </source>
</evidence>
<organism evidence="1 2">
    <name type="scientific">Arthrobacter ulcerisalmonis</name>
    <dbReference type="NCBI Taxonomy" id="2483813"/>
    <lineage>
        <taxon>Bacteria</taxon>
        <taxon>Bacillati</taxon>
        <taxon>Actinomycetota</taxon>
        <taxon>Actinomycetes</taxon>
        <taxon>Micrococcales</taxon>
        <taxon>Micrococcaceae</taxon>
        <taxon>Arthrobacter</taxon>
    </lineage>
</organism>
<dbReference type="Proteomes" id="UP000280861">
    <property type="component" value="Unassembled WGS sequence"/>
</dbReference>
<protein>
    <submittedName>
        <fullName evidence="1">Uncharacterized protein</fullName>
    </submittedName>
</protein>
<gene>
    <name evidence="1" type="ORF">PSET11_01459</name>
</gene>
<dbReference type="EMBL" id="UXAU01000020">
    <property type="protein sequence ID" value="VDC24855.1"/>
    <property type="molecule type" value="Genomic_DNA"/>
</dbReference>
<dbReference type="RefSeq" id="WP_124091410.1">
    <property type="nucleotide sequence ID" value="NZ_CBCRYA010000004.1"/>
</dbReference>
<dbReference type="OrthoDB" id="4945704at2"/>
<dbReference type="AlphaFoldDB" id="A0A3P5WT87"/>
<keyword evidence="2" id="KW-1185">Reference proteome</keyword>
<sequence length="158" mass="16389">MPKLRKLPGAALAVGAFILTVLLGIGGAPASALWQQSAAATMTVTASTTWPGPAFDTGCSNVWFNRYIVLSYSLPSTPKTLTYAASRPDGTFSAPDTASAVKNGNEWVSVDNDIFAKSAGMNTVVIRMTATFANGSVSTSDVSVVLESAGGSRWIYCA</sequence>
<evidence type="ECO:0000313" key="1">
    <source>
        <dbReference type="EMBL" id="VDC24855.1"/>
    </source>
</evidence>
<reference evidence="1 2" key="1">
    <citation type="submission" date="2018-11" db="EMBL/GenBank/DDBJ databases">
        <authorList>
            <person name="Criscuolo A."/>
        </authorList>
    </citation>
    <scope>NUCLEOTIDE SEQUENCE [LARGE SCALE GENOMIC DNA]</scope>
    <source>
        <strain evidence="1">AT11b</strain>
    </source>
</reference>